<name>A0A2X4TNS9_SERPL</name>
<proteinExistence type="predicted"/>
<accession>A0A2X4TNS9</accession>
<gene>
    <name evidence="1" type="ORF">I6G64_11970</name>
    <name evidence="2" type="ORF">NCTC12961_00111</name>
</gene>
<evidence type="ECO:0000313" key="3">
    <source>
        <dbReference type="Proteomes" id="UP000248897"/>
    </source>
</evidence>
<reference evidence="2 3" key="1">
    <citation type="submission" date="2018-06" db="EMBL/GenBank/DDBJ databases">
        <authorList>
            <consortium name="Pathogen Informatics"/>
            <person name="Doyle S."/>
        </authorList>
    </citation>
    <scope>NUCLEOTIDE SEQUENCE [LARGE SCALE GENOMIC DNA]</scope>
    <source>
        <strain evidence="2 3">NCTC12961</strain>
    </source>
</reference>
<evidence type="ECO:0000313" key="2">
    <source>
        <dbReference type="EMBL" id="SQI29207.1"/>
    </source>
</evidence>
<keyword evidence="4" id="KW-1185">Reference proteome</keyword>
<organism evidence="2 3">
    <name type="scientific">Serratia plymuthica</name>
    <dbReference type="NCBI Taxonomy" id="82996"/>
    <lineage>
        <taxon>Bacteria</taxon>
        <taxon>Pseudomonadati</taxon>
        <taxon>Pseudomonadota</taxon>
        <taxon>Gammaproteobacteria</taxon>
        <taxon>Enterobacterales</taxon>
        <taxon>Yersiniaceae</taxon>
        <taxon>Serratia</taxon>
    </lineage>
</organism>
<evidence type="ECO:0000313" key="4">
    <source>
        <dbReference type="Proteomes" id="UP000594967"/>
    </source>
</evidence>
<evidence type="ECO:0000313" key="1">
    <source>
        <dbReference type="EMBL" id="QPS23026.1"/>
    </source>
</evidence>
<dbReference type="EMBL" id="CP065673">
    <property type="protein sequence ID" value="QPS23026.1"/>
    <property type="molecule type" value="Genomic_DNA"/>
</dbReference>
<reference evidence="1 4" key="2">
    <citation type="submission" date="2020-12" db="EMBL/GenBank/DDBJ databases">
        <title>FDA dAtabase for Regulatory Grade micrObial Sequences (FDA-ARGOS): Supporting development and validation of Infectious Disease Dx tests.</title>
        <authorList>
            <person name="Sproer C."/>
            <person name="Gronow S."/>
            <person name="Severitt S."/>
            <person name="Schroder I."/>
            <person name="Tallon L."/>
            <person name="Sadzewicz L."/>
            <person name="Zhao X."/>
            <person name="Boylan J."/>
            <person name="Ott S."/>
            <person name="Bowen H."/>
            <person name="Vavikolanu K."/>
            <person name="Mehta A."/>
            <person name="Aluvathingal J."/>
            <person name="Nadendla S."/>
            <person name="Lowell S."/>
            <person name="Myers T."/>
            <person name="Yan Y."/>
            <person name="Sichtig H."/>
        </authorList>
    </citation>
    <scope>NUCLEOTIDE SEQUENCE [LARGE SCALE GENOMIC DNA]</scope>
    <source>
        <strain evidence="1 4">FDAARGOS_907</strain>
    </source>
</reference>
<sequence>MELTAVTSRSTRFSHPALPSVLLVGGTERYLNGRHLIVNFNPQALKLNNRGQTQLPAFSSVIRCNELIAPAQSCLIFELPVDPAAGAVIDWEQQESYPGRRYGTESVEAVAFFRSPPDEIAILSFPPQALVAGSDAAYESQRFSLRANLWFAEPGTHCGIHNEHSFIEIHTQILGVGRMQVFQSDELASLCEDLLLAPGATTSQAFCQISNRQHYSYPYHQYYADTPSVWLALEYHALPNDEAEHVR</sequence>
<dbReference type="EMBL" id="LS483469">
    <property type="protein sequence ID" value="SQI29207.1"/>
    <property type="molecule type" value="Genomic_DNA"/>
</dbReference>
<dbReference type="Proteomes" id="UP000594967">
    <property type="component" value="Chromosome"/>
</dbReference>
<protein>
    <submittedName>
        <fullName evidence="2">Uncharacterized protein</fullName>
    </submittedName>
</protein>
<dbReference type="Proteomes" id="UP000248897">
    <property type="component" value="Chromosome 1"/>
</dbReference>
<dbReference type="RefSeq" id="WP_120978348.1">
    <property type="nucleotide sequence ID" value="NZ_CAMITG010000007.1"/>
</dbReference>
<dbReference type="AlphaFoldDB" id="A0A2X4TNS9"/>